<organism evidence="1 2">
    <name type="scientific">Candidatus Magnetominusculus xianensis</name>
    <dbReference type="NCBI Taxonomy" id="1748249"/>
    <lineage>
        <taxon>Bacteria</taxon>
        <taxon>Pseudomonadati</taxon>
        <taxon>Nitrospirota</taxon>
        <taxon>Nitrospiria</taxon>
        <taxon>Nitrospirales</taxon>
        <taxon>Nitrospiraceae</taxon>
        <taxon>Candidatus Magnetominusculus</taxon>
    </lineage>
</organism>
<accession>A0ABR5SIF6</accession>
<proteinExistence type="predicted"/>
<dbReference type="EMBL" id="LNQR01000034">
    <property type="protein sequence ID" value="KWT90992.1"/>
    <property type="molecule type" value="Genomic_DNA"/>
</dbReference>
<gene>
    <name evidence="1" type="ORF">ASN18_1076</name>
</gene>
<comment type="caution">
    <text evidence="1">The sequence shown here is derived from an EMBL/GenBank/DDBJ whole genome shotgun (WGS) entry which is preliminary data.</text>
</comment>
<keyword evidence="2" id="KW-1185">Reference proteome</keyword>
<name>A0ABR5SIF6_9BACT</name>
<evidence type="ECO:0000313" key="2">
    <source>
        <dbReference type="Proteomes" id="UP000060487"/>
    </source>
</evidence>
<dbReference type="RefSeq" id="WP_085051719.1">
    <property type="nucleotide sequence ID" value="NZ_LNQR01000034.1"/>
</dbReference>
<protein>
    <submittedName>
        <fullName evidence="1">Uncharacterized protein</fullName>
    </submittedName>
</protein>
<evidence type="ECO:0000313" key="1">
    <source>
        <dbReference type="EMBL" id="KWT90992.1"/>
    </source>
</evidence>
<sequence>MKALAQLLKASNNISGNISGAKPTTSGQGQLMVCYARVDGCDFYKVSKSGISAATGGASSMVNKLTGKNVLVIGRELLYYWREKYPPLLQKTQKNLSGIISNDIADMFPMLSTPAFRFSVFESHANYTLVDIWAWESRMVEGLAKDFYYNYLVPEDLLFVSGEPEATIYAVGEKIYAFAHGPKGFIGFRSLTSPLSESGVEVFLRGLGAYRQLVRRINVYGIDFMPGGAVMDIPINTIGDNGFPAALRGITTFKLTPFKTRTWHSALNTELLFRVALYSMAAYLVSSYLSIKKLDMSLEDIEMETAKTTKKINELAELQDKDVTAKLLIALAKKVSDFTPPLDVLEVLTRVITDGAYVTQLNINNRNVDVNIVSADPSGVINKLSSLKEVEAVKLVGEPAREGQTYRFRLSIDMREVVSGDSNTSSSPVIITTPSVPQAATLQGTFSRTSIPAAVINANPNSVGAPAGHTNKASSPAAIIKTDKIF</sequence>
<dbReference type="Proteomes" id="UP000060487">
    <property type="component" value="Unassembled WGS sequence"/>
</dbReference>
<reference evidence="1 2" key="1">
    <citation type="submission" date="2015-11" db="EMBL/GenBank/DDBJ databases">
        <authorList>
            <person name="Lin W."/>
        </authorList>
    </citation>
    <scope>NUCLEOTIDE SEQUENCE [LARGE SCALE GENOMIC DNA]</scope>
    <source>
        <strain evidence="1 2">HCH-1</strain>
    </source>
</reference>